<keyword evidence="3" id="KW-1185">Reference proteome</keyword>
<dbReference type="EMBL" id="JAAMPC010000016">
    <property type="protein sequence ID" value="KAG2251074.1"/>
    <property type="molecule type" value="Genomic_DNA"/>
</dbReference>
<name>A0A8X7PES0_BRACI</name>
<comment type="caution">
    <text evidence="2">The sequence shown here is derived from an EMBL/GenBank/DDBJ whole genome shotgun (WGS) entry which is preliminary data.</text>
</comment>
<reference evidence="2 3" key="1">
    <citation type="submission" date="2020-02" db="EMBL/GenBank/DDBJ databases">
        <authorList>
            <person name="Ma Q."/>
            <person name="Huang Y."/>
            <person name="Song X."/>
            <person name="Pei D."/>
        </authorList>
    </citation>
    <scope>NUCLEOTIDE SEQUENCE [LARGE SCALE GENOMIC DNA]</scope>
    <source>
        <strain evidence="2">Sxm20200214</strain>
        <tissue evidence="2">Leaf</tissue>
    </source>
</reference>
<evidence type="ECO:0000313" key="3">
    <source>
        <dbReference type="Proteomes" id="UP000886595"/>
    </source>
</evidence>
<gene>
    <name evidence="2" type="ORF">Bca52824_081210</name>
</gene>
<evidence type="ECO:0000313" key="2">
    <source>
        <dbReference type="EMBL" id="KAG2251074.1"/>
    </source>
</evidence>
<accession>A0A8X7PES0</accession>
<dbReference type="OrthoDB" id="1865546at2759"/>
<sequence>MESDMEVDQTVNTSGEDISETKPASYLHDLSLKYFASEPLRMIFDHKRLLELCLENNNPEAHYVKGI</sequence>
<evidence type="ECO:0000256" key="1">
    <source>
        <dbReference type="SAM" id="MobiDB-lite"/>
    </source>
</evidence>
<organism evidence="2 3">
    <name type="scientific">Brassica carinata</name>
    <name type="common">Ethiopian mustard</name>
    <name type="synonym">Abyssinian cabbage</name>
    <dbReference type="NCBI Taxonomy" id="52824"/>
    <lineage>
        <taxon>Eukaryota</taxon>
        <taxon>Viridiplantae</taxon>
        <taxon>Streptophyta</taxon>
        <taxon>Embryophyta</taxon>
        <taxon>Tracheophyta</taxon>
        <taxon>Spermatophyta</taxon>
        <taxon>Magnoliopsida</taxon>
        <taxon>eudicotyledons</taxon>
        <taxon>Gunneridae</taxon>
        <taxon>Pentapetalae</taxon>
        <taxon>rosids</taxon>
        <taxon>malvids</taxon>
        <taxon>Brassicales</taxon>
        <taxon>Brassicaceae</taxon>
        <taxon>Brassiceae</taxon>
        <taxon>Brassica</taxon>
    </lineage>
</organism>
<proteinExistence type="predicted"/>
<feature type="region of interest" description="Disordered" evidence="1">
    <location>
        <begin position="1"/>
        <end position="20"/>
    </location>
</feature>
<protein>
    <submittedName>
        <fullName evidence="2">Uncharacterized protein</fullName>
    </submittedName>
</protein>
<dbReference type="AlphaFoldDB" id="A0A8X7PES0"/>
<dbReference type="Proteomes" id="UP000886595">
    <property type="component" value="Unassembled WGS sequence"/>
</dbReference>